<proteinExistence type="inferred from homology"/>
<dbReference type="Pfam" id="PF00171">
    <property type="entry name" value="Aldedh"/>
    <property type="match status" value="1"/>
</dbReference>
<reference evidence="4" key="2">
    <citation type="journal article" date="2012" name="PLoS ONE">
        <title>A Deeply Branching Thermophilic Bacterium with an Ancient Acetyl-CoA Pathway Dominates a Subsurface Ecosystem.</title>
        <authorList>
            <person name="Takami H."/>
            <person name="Noguchi H."/>
            <person name="Takaki Y."/>
            <person name="Uchiyama I."/>
            <person name="Toyoda A."/>
            <person name="Nishi S."/>
            <person name="Chee G.-J."/>
            <person name="Arai W."/>
            <person name="Nunoura T."/>
            <person name="Itoh T."/>
            <person name="Hattori M."/>
            <person name="Takai K."/>
        </authorList>
    </citation>
    <scope>NUCLEOTIDE SEQUENCE</scope>
</reference>
<dbReference type="PROSITE" id="PS00070">
    <property type="entry name" value="ALDEHYDE_DEHYDR_CYS"/>
    <property type="match status" value="1"/>
</dbReference>
<dbReference type="AlphaFoldDB" id="H5SG58"/>
<dbReference type="PANTHER" id="PTHR11699">
    <property type="entry name" value="ALDEHYDE DEHYDROGENASE-RELATED"/>
    <property type="match status" value="1"/>
</dbReference>
<protein>
    <submittedName>
        <fullName evidence="4">Aldehyde dehydrogenase</fullName>
    </submittedName>
</protein>
<dbReference type="InterPro" id="IPR016162">
    <property type="entry name" value="Ald_DH_N"/>
</dbReference>
<keyword evidence="2" id="KW-0560">Oxidoreductase</keyword>
<comment type="similarity">
    <text evidence="1">Belongs to the aldehyde dehydrogenase family.</text>
</comment>
<evidence type="ECO:0000256" key="1">
    <source>
        <dbReference type="ARBA" id="ARBA00009986"/>
    </source>
</evidence>
<sequence length="491" mass="53201">MRLYENFIDGEWVTSRSDATLENVNPATGDILGLVRLSRAEEAREAIAHAAAAFEKWRSTPAPIRGQIVLRAAALLAERKERVAALITREEGKTLGESMGEVERTIRILEYAAGEARRLRGETLPSELPDNFIYTVRQPLGVVGIITPWNVPLAIPAWKIAPALVAGNTVVLKPSPLVPETATCLVELFAEAGVPPGVLNMILGEGETVGQEIVQHPHVRALSFTGSTAVGLKLYEHAAGRGIKIQCEMGGKNAVLVLEDADVSLAVDATVQGAFGATGQRCSATSRAIVVEAIADRFVELMRERAARLRVGPGEAPETDMGPVVDRNHLDAVLSYIALGREEGAELISGGRRLTEGRLGRGYFVEPTIFDHVRPTMRIAQEEIFGPVLSIIRVKDFDEAVRVANSVRYGLSCSIFTRDVSRVFTFADRVEAGIVHINSPTTGGEAHVPFGGLKSSGIGPREQGSTQLDFYTELKVVYVDYTGRARRTNLY</sequence>
<dbReference type="InterPro" id="IPR015590">
    <property type="entry name" value="Aldehyde_DH_dom"/>
</dbReference>
<dbReference type="Gene3D" id="3.40.605.10">
    <property type="entry name" value="Aldehyde Dehydrogenase, Chain A, domain 1"/>
    <property type="match status" value="1"/>
</dbReference>
<evidence type="ECO:0000313" key="4">
    <source>
        <dbReference type="EMBL" id="BAL55144.1"/>
    </source>
</evidence>
<reference evidence="4" key="1">
    <citation type="journal article" date="2005" name="Environ. Microbiol.">
        <title>Genetic and functional properties of uncultivated thermophilic crenarchaeotes from a subsurface gold mine as revealed by analysis of genome fragments.</title>
        <authorList>
            <person name="Nunoura T."/>
            <person name="Hirayama H."/>
            <person name="Takami H."/>
            <person name="Oida H."/>
            <person name="Nishi S."/>
            <person name="Shimamura S."/>
            <person name="Suzuki Y."/>
            <person name="Inagaki F."/>
            <person name="Takai K."/>
            <person name="Nealson K.H."/>
            <person name="Horikoshi K."/>
        </authorList>
    </citation>
    <scope>NUCLEOTIDE SEQUENCE</scope>
</reference>
<evidence type="ECO:0000256" key="2">
    <source>
        <dbReference type="ARBA" id="ARBA00023002"/>
    </source>
</evidence>
<accession>H5SG58</accession>
<dbReference type="InterPro" id="IPR016163">
    <property type="entry name" value="Ald_DH_C"/>
</dbReference>
<evidence type="ECO:0000259" key="3">
    <source>
        <dbReference type="Pfam" id="PF00171"/>
    </source>
</evidence>
<dbReference type="FunFam" id="3.40.605.10:FF:000007">
    <property type="entry name" value="NAD/NADP-dependent betaine aldehyde dehydrogenase"/>
    <property type="match status" value="1"/>
</dbReference>
<dbReference type="InterPro" id="IPR016160">
    <property type="entry name" value="Ald_DH_CS_CYS"/>
</dbReference>
<feature type="domain" description="Aldehyde dehydrogenase" evidence="3">
    <location>
        <begin position="12"/>
        <end position="477"/>
    </location>
</feature>
<dbReference type="SUPFAM" id="SSF53720">
    <property type="entry name" value="ALDH-like"/>
    <property type="match status" value="1"/>
</dbReference>
<dbReference type="InterPro" id="IPR016161">
    <property type="entry name" value="Ald_DH/histidinol_DH"/>
</dbReference>
<dbReference type="FunFam" id="3.40.309.10:FF:000012">
    <property type="entry name" value="Betaine aldehyde dehydrogenase"/>
    <property type="match status" value="1"/>
</dbReference>
<dbReference type="EMBL" id="AP011710">
    <property type="protein sequence ID" value="BAL55144.1"/>
    <property type="molecule type" value="Genomic_DNA"/>
</dbReference>
<organism evidence="4">
    <name type="scientific">uncultured Acidobacteriota bacterium</name>
    <dbReference type="NCBI Taxonomy" id="171953"/>
    <lineage>
        <taxon>Bacteria</taxon>
        <taxon>Pseudomonadati</taxon>
        <taxon>Acidobacteriota</taxon>
        <taxon>environmental samples</taxon>
    </lineage>
</organism>
<name>H5SG58_9BACT</name>
<dbReference type="GO" id="GO:0016620">
    <property type="term" value="F:oxidoreductase activity, acting on the aldehyde or oxo group of donors, NAD or NADP as acceptor"/>
    <property type="evidence" value="ECO:0007669"/>
    <property type="project" value="InterPro"/>
</dbReference>
<dbReference type="Gene3D" id="3.40.309.10">
    <property type="entry name" value="Aldehyde Dehydrogenase, Chain A, domain 2"/>
    <property type="match status" value="1"/>
</dbReference>
<gene>
    <name evidence="4" type="ORF">HGMM_F23D12C23</name>
</gene>